<comment type="caution">
    <text evidence="13">The sequence shown here is derived from an EMBL/GenBank/DDBJ whole genome shotgun (WGS) entry which is preliminary data.</text>
</comment>
<evidence type="ECO:0000313" key="13">
    <source>
        <dbReference type="EMBL" id="MDT8998057.1"/>
    </source>
</evidence>
<proteinExistence type="inferred from homology"/>
<keyword evidence="14" id="KW-1185">Reference proteome</keyword>
<dbReference type="PROSITE" id="PS50198">
    <property type="entry name" value="PPIC_PPIASE_2"/>
    <property type="match status" value="1"/>
</dbReference>
<evidence type="ECO:0000256" key="5">
    <source>
        <dbReference type="ARBA" id="ARBA00022989"/>
    </source>
</evidence>
<reference evidence="13" key="1">
    <citation type="submission" date="2023-09" db="EMBL/GenBank/DDBJ databases">
        <title>Paucibacter sp. APW11 Genome sequencing and assembly.</title>
        <authorList>
            <person name="Kim I."/>
        </authorList>
    </citation>
    <scope>NUCLEOTIDE SEQUENCE</scope>
    <source>
        <strain evidence="13">APW11</strain>
    </source>
</reference>
<accession>A0ABU3P660</accession>
<keyword evidence="5" id="KW-1133">Transmembrane helix</keyword>
<keyword evidence="7" id="KW-0143">Chaperone</keyword>
<evidence type="ECO:0000313" key="14">
    <source>
        <dbReference type="Proteomes" id="UP001246372"/>
    </source>
</evidence>
<dbReference type="InterPro" id="IPR000297">
    <property type="entry name" value="PPIase_PpiC"/>
</dbReference>
<dbReference type="Pfam" id="PF13624">
    <property type="entry name" value="SurA_N_3"/>
    <property type="match status" value="1"/>
</dbReference>
<dbReference type="RefSeq" id="WP_315648337.1">
    <property type="nucleotide sequence ID" value="NZ_JAVXZY010000001.1"/>
</dbReference>
<evidence type="ECO:0000256" key="3">
    <source>
        <dbReference type="ARBA" id="ARBA00022519"/>
    </source>
</evidence>
<dbReference type="EMBL" id="JAVXZY010000001">
    <property type="protein sequence ID" value="MDT8998057.1"/>
    <property type="molecule type" value="Genomic_DNA"/>
</dbReference>
<dbReference type="SUPFAM" id="SSF109998">
    <property type="entry name" value="Triger factor/SurA peptide-binding domain-like"/>
    <property type="match status" value="1"/>
</dbReference>
<dbReference type="PANTHER" id="PTHR47529">
    <property type="entry name" value="PEPTIDYL-PROLYL CIS-TRANS ISOMERASE D"/>
    <property type="match status" value="1"/>
</dbReference>
<sequence>MFDFVRSHTRLFQFILLILILPSFVALGVNGYSSFMDGANATVASVDGHKITQSEWDAAHRDQSERMRRQAPNVDAKLFDTPEARRETLENLLRERVLQAAARGQKLFVSDERLATLFRNDPQFAYLRNPDGTPNKAVLAAQGMTSDMLAYRLKQDLTLRQVTAGVSDTALASTANALIAFDAFLQQREVQLQRFEGKDFIAKLNPTDADVEAFYKLPANSAKFQLPETADIEYVVLDLEAMKASVSFSDKDLHDFYEQNQSRYVLAEERRASHILIKADKSAPADERAKAKARAEALLAEARKNPAGFAELARKNSQDEGSAARGGDLDFFPRGAMVKPFEDAAYVLKQGELSPVIESDFGYHVIQLTGIRGGDKKSFESVRADIEQEVRKQKAQAAYAGLAEQFGNLVYEQSDSLKPVADKLKLAIQTATVQRKPLPGTLGPVASAKLLDAVFGNDALRNKRNTEAVETAPSQLVSARVVQYKPARVPELADVKAAVREQLLKKLAAEQAVKAGEARLAELKQSGSLAGLDAAETVSRAKAGKLPAKVLDAVLRADASKLPAFVGVDAGEGSYVVVAVNKVLPRDAALADAQRLTQQYAQAWAGVETAAYYNALKAQHKASIKAPAAAASAASAP</sequence>
<evidence type="ECO:0000256" key="1">
    <source>
        <dbReference type="ARBA" id="ARBA00004382"/>
    </source>
</evidence>
<protein>
    <recommendedName>
        <fullName evidence="9">Periplasmic chaperone PpiD</fullName>
    </recommendedName>
    <alternativeName>
        <fullName evidence="10">Periplasmic folding chaperone</fullName>
    </alternativeName>
</protein>
<name>A0ABU3P660_9BURK</name>
<dbReference type="Gene3D" id="1.10.4030.10">
    <property type="entry name" value="Porin chaperone SurA, peptide-binding domain"/>
    <property type="match status" value="1"/>
</dbReference>
<dbReference type="InterPro" id="IPR046357">
    <property type="entry name" value="PPIase_dom_sf"/>
</dbReference>
<keyword evidence="2" id="KW-1003">Cell membrane</keyword>
<keyword evidence="11" id="KW-0697">Rotamase</keyword>
<evidence type="ECO:0000256" key="9">
    <source>
        <dbReference type="ARBA" id="ARBA00040743"/>
    </source>
</evidence>
<dbReference type="InterPro" id="IPR052029">
    <property type="entry name" value="PpiD_chaperone"/>
</dbReference>
<evidence type="ECO:0000256" key="8">
    <source>
        <dbReference type="ARBA" id="ARBA00038408"/>
    </source>
</evidence>
<dbReference type="Gene3D" id="3.10.50.40">
    <property type="match status" value="1"/>
</dbReference>
<comment type="similarity">
    <text evidence="8">Belongs to the PpiD chaperone family.</text>
</comment>
<gene>
    <name evidence="13" type="ORF">RQP53_02080</name>
</gene>
<keyword evidence="3" id="KW-0997">Cell inner membrane</keyword>
<keyword evidence="11" id="KW-0413">Isomerase</keyword>
<dbReference type="Pfam" id="PF13616">
    <property type="entry name" value="Rotamase_3"/>
    <property type="match status" value="1"/>
</dbReference>
<organism evidence="13 14">
    <name type="scientific">Roseateles aquae</name>
    <dbReference type="NCBI Taxonomy" id="3077235"/>
    <lineage>
        <taxon>Bacteria</taxon>
        <taxon>Pseudomonadati</taxon>
        <taxon>Pseudomonadota</taxon>
        <taxon>Betaproteobacteria</taxon>
        <taxon>Burkholderiales</taxon>
        <taxon>Sphaerotilaceae</taxon>
        <taxon>Roseateles</taxon>
    </lineage>
</organism>
<dbReference type="SUPFAM" id="SSF54534">
    <property type="entry name" value="FKBP-like"/>
    <property type="match status" value="1"/>
</dbReference>
<evidence type="ECO:0000256" key="7">
    <source>
        <dbReference type="ARBA" id="ARBA00023186"/>
    </source>
</evidence>
<dbReference type="PANTHER" id="PTHR47529:SF1">
    <property type="entry name" value="PERIPLASMIC CHAPERONE PPID"/>
    <property type="match status" value="1"/>
</dbReference>
<dbReference type="Proteomes" id="UP001246372">
    <property type="component" value="Unassembled WGS sequence"/>
</dbReference>
<evidence type="ECO:0000259" key="12">
    <source>
        <dbReference type="PROSITE" id="PS50198"/>
    </source>
</evidence>
<evidence type="ECO:0000256" key="6">
    <source>
        <dbReference type="ARBA" id="ARBA00023136"/>
    </source>
</evidence>
<evidence type="ECO:0000256" key="11">
    <source>
        <dbReference type="PROSITE-ProRule" id="PRU00278"/>
    </source>
</evidence>
<keyword evidence="4" id="KW-0812">Transmembrane</keyword>
<evidence type="ECO:0000256" key="2">
    <source>
        <dbReference type="ARBA" id="ARBA00022475"/>
    </source>
</evidence>
<comment type="subcellular location">
    <subcellularLocation>
        <location evidence="1">Cell inner membrane</location>
        <topology evidence="1">Single-pass type II membrane protein</topology>
        <orientation evidence="1">Periplasmic side</orientation>
    </subcellularLocation>
</comment>
<evidence type="ECO:0000256" key="4">
    <source>
        <dbReference type="ARBA" id="ARBA00022692"/>
    </source>
</evidence>
<keyword evidence="6" id="KW-0472">Membrane</keyword>
<evidence type="ECO:0000256" key="10">
    <source>
        <dbReference type="ARBA" id="ARBA00042775"/>
    </source>
</evidence>
<feature type="domain" description="PpiC" evidence="12">
    <location>
        <begin position="267"/>
        <end position="370"/>
    </location>
</feature>
<dbReference type="InterPro" id="IPR027304">
    <property type="entry name" value="Trigger_fact/SurA_dom_sf"/>
</dbReference>